<name>A0A1E3Q124_LIPST</name>
<sequence length="88" mass="8724">MCRVIVCSAGKGARTSRTTCSSIARPPNLGAGGRSPPRFAASAALGSNSCSRSSAGGVCARHALHPPGMDVVPASGAWRWSAAAMGLA</sequence>
<dbReference type="EMBL" id="KV454298">
    <property type="protein sequence ID" value="ODQ71204.1"/>
    <property type="molecule type" value="Genomic_DNA"/>
</dbReference>
<dbReference type="Proteomes" id="UP000094385">
    <property type="component" value="Unassembled WGS sequence"/>
</dbReference>
<evidence type="ECO:0000313" key="1">
    <source>
        <dbReference type="EMBL" id="ODQ71204.1"/>
    </source>
</evidence>
<accession>A0A1E3Q124</accession>
<gene>
    <name evidence="1" type="ORF">LIPSTDRAFT_149936</name>
</gene>
<organism evidence="1 2">
    <name type="scientific">Lipomyces starkeyi NRRL Y-11557</name>
    <dbReference type="NCBI Taxonomy" id="675824"/>
    <lineage>
        <taxon>Eukaryota</taxon>
        <taxon>Fungi</taxon>
        <taxon>Dikarya</taxon>
        <taxon>Ascomycota</taxon>
        <taxon>Saccharomycotina</taxon>
        <taxon>Lipomycetes</taxon>
        <taxon>Lipomycetales</taxon>
        <taxon>Lipomycetaceae</taxon>
        <taxon>Lipomyces</taxon>
    </lineage>
</organism>
<evidence type="ECO:0000313" key="2">
    <source>
        <dbReference type="Proteomes" id="UP000094385"/>
    </source>
</evidence>
<keyword evidence="2" id="KW-1185">Reference proteome</keyword>
<protein>
    <submittedName>
        <fullName evidence="1">Uncharacterized protein</fullName>
    </submittedName>
</protein>
<reference evidence="1 2" key="1">
    <citation type="journal article" date="2016" name="Proc. Natl. Acad. Sci. U.S.A.">
        <title>Comparative genomics of biotechnologically important yeasts.</title>
        <authorList>
            <person name="Riley R."/>
            <person name="Haridas S."/>
            <person name="Wolfe K.H."/>
            <person name="Lopes M.R."/>
            <person name="Hittinger C.T."/>
            <person name="Goeker M."/>
            <person name="Salamov A.A."/>
            <person name="Wisecaver J.H."/>
            <person name="Long T.M."/>
            <person name="Calvey C.H."/>
            <person name="Aerts A.L."/>
            <person name="Barry K.W."/>
            <person name="Choi C."/>
            <person name="Clum A."/>
            <person name="Coughlan A.Y."/>
            <person name="Deshpande S."/>
            <person name="Douglass A.P."/>
            <person name="Hanson S.J."/>
            <person name="Klenk H.-P."/>
            <person name="LaButti K.M."/>
            <person name="Lapidus A."/>
            <person name="Lindquist E.A."/>
            <person name="Lipzen A.M."/>
            <person name="Meier-Kolthoff J.P."/>
            <person name="Ohm R.A."/>
            <person name="Otillar R.P."/>
            <person name="Pangilinan J.L."/>
            <person name="Peng Y."/>
            <person name="Rokas A."/>
            <person name="Rosa C.A."/>
            <person name="Scheuner C."/>
            <person name="Sibirny A.A."/>
            <person name="Slot J.C."/>
            <person name="Stielow J.B."/>
            <person name="Sun H."/>
            <person name="Kurtzman C.P."/>
            <person name="Blackwell M."/>
            <person name="Grigoriev I.V."/>
            <person name="Jeffries T.W."/>
        </authorList>
    </citation>
    <scope>NUCLEOTIDE SEQUENCE [LARGE SCALE GENOMIC DNA]</scope>
    <source>
        <strain evidence="1 2">NRRL Y-11557</strain>
    </source>
</reference>
<proteinExistence type="predicted"/>
<dbReference type="AlphaFoldDB" id="A0A1E3Q124"/>